<evidence type="ECO:0000256" key="3">
    <source>
        <dbReference type="ARBA" id="ARBA00022801"/>
    </source>
</evidence>
<feature type="transmembrane region" description="Helical" evidence="5">
    <location>
        <begin position="6"/>
        <end position="26"/>
    </location>
</feature>
<dbReference type="Pfam" id="PF01966">
    <property type="entry name" value="HD"/>
    <property type="match status" value="1"/>
</dbReference>
<evidence type="ECO:0000259" key="7">
    <source>
        <dbReference type="PROSITE" id="PS51831"/>
    </source>
</evidence>
<sequence length="503" mass="56294">MTQIIVIVLLAVALVLAILVIVWLKFSKSQKNLVNKAQKEAKIARKSILANGYREINELKLEFQRERDKRIHELDLEAIRIKGDLSLLEKEQALNKIKQQRLNALEVSLEKRGQEYDIKINNIIIALEEISGISSETARELLLETVKFKIRKETNSYIKNAELEAHNKAKELSNGIIISSMEKYATEIANDKTTNVIKLENDDLKGRIIGKDGRNIKVFEQSGGVDVVIDDTPGVVVISSFNPIRREIAKRTLEKLLIDGRIQPSKIESELKKQEENINEIILEEGTNVVKELEISNMDIELVKLVGKLKYRTSYGQSVLLHSVEVAKIAGSIAAELNLNVKDAIRAGLLHDIGKAVDFEQEGNHVILGVDVARKYGENDVVINAIESHHEDVAKETPIAAIVSIADSISASRPGARNNTVSEFFTRMKEIEKACNAIPGVDKAYALQSGRQIRVIVDPTTVNDEQMSETIERVKEAIENSAKIPGDTTITLIREKREVRIIR</sequence>
<dbReference type="PANTHER" id="PTHR12826:SF15">
    <property type="entry name" value="RIBONUCLEASE Y"/>
    <property type="match status" value="1"/>
</dbReference>
<comment type="subcellular location">
    <subcellularLocation>
        <location evidence="5">Cell membrane</location>
        <topology evidence="5">Single-pass membrane protein</topology>
    </subcellularLocation>
</comment>
<dbReference type="SMART" id="SM00322">
    <property type="entry name" value="KH"/>
    <property type="match status" value="1"/>
</dbReference>
<name>A0A2K8NYC5_9MOLU</name>
<protein>
    <recommendedName>
        <fullName evidence="5 6">Ribonuclease Y</fullName>
        <shortName evidence="5">RNase Y</shortName>
        <ecNumber evidence="5 6">3.1.-.-</ecNumber>
    </recommendedName>
</protein>
<dbReference type="InterPro" id="IPR022711">
    <property type="entry name" value="RNase_Y_N"/>
</dbReference>
<dbReference type="EMBL" id="CP024965">
    <property type="protein sequence ID" value="ATZ18832.1"/>
    <property type="molecule type" value="Genomic_DNA"/>
</dbReference>
<dbReference type="Gene3D" id="3.30.1370.10">
    <property type="entry name" value="K Homology domain, type 1"/>
    <property type="match status" value="1"/>
</dbReference>
<dbReference type="NCBIfam" id="TIGR00277">
    <property type="entry name" value="HDIG"/>
    <property type="match status" value="1"/>
</dbReference>
<evidence type="ECO:0000256" key="6">
    <source>
        <dbReference type="NCBIfam" id="TIGR03319"/>
    </source>
</evidence>
<dbReference type="GO" id="GO:0006402">
    <property type="term" value="P:mRNA catabolic process"/>
    <property type="evidence" value="ECO:0007669"/>
    <property type="project" value="UniProtKB-UniRule"/>
</dbReference>
<evidence type="ECO:0000256" key="5">
    <source>
        <dbReference type="HAMAP-Rule" id="MF_00335"/>
    </source>
</evidence>
<proteinExistence type="inferred from homology"/>
<dbReference type="InterPro" id="IPR003607">
    <property type="entry name" value="HD/PDEase_dom"/>
</dbReference>
<evidence type="ECO:0000256" key="2">
    <source>
        <dbReference type="ARBA" id="ARBA00022759"/>
    </source>
</evidence>
<keyword evidence="2 5" id="KW-0255">Endonuclease</keyword>
<evidence type="ECO:0000313" key="8">
    <source>
        <dbReference type="EMBL" id="ATZ18832.1"/>
    </source>
</evidence>
<dbReference type="CDD" id="cd22431">
    <property type="entry name" value="KH-I_RNaseY"/>
    <property type="match status" value="1"/>
</dbReference>
<comment type="function">
    <text evidence="5">Endoribonuclease that initiates mRNA decay.</text>
</comment>
<dbReference type="InterPro" id="IPR036612">
    <property type="entry name" value="KH_dom_type_1_sf"/>
</dbReference>
<dbReference type="EC" id="3.1.-.-" evidence="5 6"/>
<dbReference type="SMART" id="SM00471">
    <property type="entry name" value="HDc"/>
    <property type="match status" value="1"/>
</dbReference>
<dbReference type="Proteomes" id="UP000232230">
    <property type="component" value="Chromosome"/>
</dbReference>
<dbReference type="SUPFAM" id="SSF109604">
    <property type="entry name" value="HD-domain/PDEase-like"/>
    <property type="match status" value="1"/>
</dbReference>
<evidence type="ECO:0000313" key="9">
    <source>
        <dbReference type="Proteomes" id="UP000232230"/>
    </source>
</evidence>
<dbReference type="InterPro" id="IPR006674">
    <property type="entry name" value="HD_domain"/>
</dbReference>
<dbReference type="PROSITE" id="PS50084">
    <property type="entry name" value="KH_TYPE_1"/>
    <property type="match status" value="1"/>
</dbReference>
<evidence type="ECO:0000256" key="1">
    <source>
        <dbReference type="ARBA" id="ARBA00022722"/>
    </source>
</evidence>
<keyword evidence="5" id="KW-1003">Cell membrane</keyword>
<dbReference type="HAMAP" id="MF_00335">
    <property type="entry name" value="RNase_Y"/>
    <property type="match status" value="1"/>
</dbReference>
<gene>
    <name evidence="5 8" type="primary">rny</name>
    <name evidence="8" type="ORF">ESOMN_v1c04500</name>
</gene>
<dbReference type="CDD" id="cd00077">
    <property type="entry name" value="HDc"/>
    <property type="match status" value="1"/>
</dbReference>
<keyword evidence="5" id="KW-0472">Membrane</keyword>
<accession>A0A2K8NYC5</accession>
<dbReference type="Gene3D" id="1.10.3210.10">
    <property type="entry name" value="Hypothetical protein af1432"/>
    <property type="match status" value="1"/>
</dbReference>
<evidence type="ECO:0000256" key="4">
    <source>
        <dbReference type="ARBA" id="ARBA00022884"/>
    </source>
</evidence>
<feature type="domain" description="HD" evidence="7">
    <location>
        <begin position="319"/>
        <end position="412"/>
    </location>
</feature>
<dbReference type="InterPro" id="IPR006675">
    <property type="entry name" value="HDIG_dom"/>
</dbReference>
<dbReference type="InterPro" id="IPR004088">
    <property type="entry name" value="KH_dom_type_1"/>
</dbReference>
<dbReference type="GO" id="GO:0016787">
    <property type="term" value="F:hydrolase activity"/>
    <property type="evidence" value="ECO:0007669"/>
    <property type="project" value="UniProtKB-KW"/>
</dbReference>
<dbReference type="NCBIfam" id="TIGR03319">
    <property type="entry name" value="RNase_Y"/>
    <property type="match status" value="1"/>
</dbReference>
<dbReference type="PANTHER" id="PTHR12826">
    <property type="entry name" value="RIBONUCLEASE Y"/>
    <property type="match status" value="1"/>
</dbReference>
<dbReference type="RefSeq" id="WP_024863353.1">
    <property type="nucleotide sequence ID" value="NZ_CP024965.1"/>
</dbReference>
<dbReference type="GO" id="GO:0003723">
    <property type="term" value="F:RNA binding"/>
    <property type="evidence" value="ECO:0007669"/>
    <property type="project" value="UniProtKB-UniRule"/>
</dbReference>
<reference evidence="8 9" key="1">
    <citation type="submission" date="2017-11" db="EMBL/GenBank/DDBJ databases">
        <title>Genome sequence of Entomoplasma somnilux PYAN-1 (ATCC 49194).</title>
        <authorList>
            <person name="Lo W.-S."/>
            <person name="Gasparich G.E."/>
            <person name="Kuo C.-H."/>
        </authorList>
    </citation>
    <scope>NUCLEOTIDE SEQUENCE [LARGE SCALE GENOMIC DNA]</scope>
    <source>
        <strain evidence="8 9">PYAN-1</strain>
    </source>
</reference>
<keyword evidence="4 5" id="KW-0694">RNA-binding</keyword>
<dbReference type="SUPFAM" id="SSF54791">
    <property type="entry name" value="Eukaryotic type KH-domain (KH-domain type I)"/>
    <property type="match status" value="1"/>
</dbReference>
<dbReference type="GO" id="GO:0005886">
    <property type="term" value="C:plasma membrane"/>
    <property type="evidence" value="ECO:0007669"/>
    <property type="project" value="UniProtKB-SubCell"/>
</dbReference>
<keyword evidence="1 5" id="KW-0540">Nuclease</keyword>
<dbReference type="Pfam" id="PF12072">
    <property type="entry name" value="RNase_Y_N"/>
    <property type="match status" value="1"/>
</dbReference>
<dbReference type="AlphaFoldDB" id="A0A2K8NYC5"/>
<keyword evidence="9" id="KW-1185">Reference proteome</keyword>
<keyword evidence="5" id="KW-1133">Transmembrane helix</keyword>
<dbReference type="GO" id="GO:0004521">
    <property type="term" value="F:RNA endonuclease activity"/>
    <property type="evidence" value="ECO:0007669"/>
    <property type="project" value="UniProtKB-UniRule"/>
</dbReference>
<dbReference type="InterPro" id="IPR004087">
    <property type="entry name" value="KH_dom"/>
</dbReference>
<dbReference type="KEGG" id="esx:ESOMN_v1c04500"/>
<dbReference type="PROSITE" id="PS51831">
    <property type="entry name" value="HD"/>
    <property type="match status" value="1"/>
</dbReference>
<dbReference type="InterPro" id="IPR017705">
    <property type="entry name" value="Ribonuclease_Y"/>
</dbReference>
<keyword evidence="5" id="KW-0812">Transmembrane</keyword>
<keyword evidence="3 5" id="KW-0378">Hydrolase</keyword>
<comment type="similarity">
    <text evidence="5">Belongs to the RNase Y family.</text>
</comment>
<organism evidence="8 9">
    <name type="scientific">Williamsoniiplasma somnilux</name>
    <dbReference type="NCBI Taxonomy" id="215578"/>
    <lineage>
        <taxon>Bacteria</taxon>
        <taxon>Bacillati</taxon>
        <taxon>Mycoplasmatota</taxon>
        <taxon>Mollicutes</taxon>
        <taxon>Entomoplasmatales</taxon>
        <taxon>Williamsoniiplasma</taxon>
    </lineage>
</organism>
<dbReference type="Pfam" id="PF00013">
    <property type="entry name" value="KH_1"/>
    <property type="match status" value="1"/>
</dbReference>